<dbReference type="HOGENOM" id="CLU_1913416_0_0_9"/>
<evidence type="ECO:0000313" key="1">
    <source>
        <dbReference type="EMBL" id="ENZ09532.1"/>
    </source>
</evidence>
<protein>
    <submittedName>
        <fullName evidence="1">Uncharacterized protein</fullName>
    </submittedName>
</protein>
<dbReference type="Proteomes" id="UP000013085">
    <property type="component" value="Unassembled WGS sequence"/>
</dbReference>
<gene>
    <name evidence="1" type="ORF">HMPREF1090_04358</name>
</gene>
<organism evidence="1 2">
    <name type="scientific">[Clostridium] clostridioforme 90A8</name>
    <dbReference type="NCBI Taxonomy" id="999408"/>
    <lineage>
        <taxon>Bacteria</taxon>
        <taxon>Bacillati</taxon>
        <taxon>Bacillota</taxon>
        <taxon>Clostridia</taxon>
        <taxon>Lachnospirales</taxon>
        <taxon>Lachnospiraceae</taxon>
        <taxon>Enterocloster</taxon>
    </lineage>
</organism>
<accession>A0A0E2H4P3</accession>
<dbReference type="AlphaFoldDB" id="A0A0E2H4P3"/>
<proteinExistence type="predicted"/>
<dbReference type="EMBL" id="AGYR01000050">
    <property type="protein sequence ID" value="ENZ09532.1"/>
    <property type="molecule type" value="Genomic_DNA"/>
</dbReference>
<name>A0A0E2H4P3_9FIRM</name>
<comment type="caution">
    <text evidence="1">The sequence shown here is derived from an EMBL/GenBank/DDBJ whole genome shotgun (WGS) entry which is preliminary data.</text>
</comment>
<reference evidence="1 2" key="1">
    <citation type="submission" date="2013-01" db="EMBL/GenBank/DDBJ databases">
        <title>The Genome Sequence of Clostridium clostridioforme 90A8.</title>
        <authorList>
            <consortium name="The Broad Institute Genome Sequencing Platform"/>
            <person name="Earl A."/>
            <person name="Ward D."/>
            <person name="Feldgarden M."/>
            <person name="Gevers D."/>
            <person name="Courvalin P."/>
            <person name="Lambert T."/>
            <person name="Walker B."/>
            <person name="Young S.K."/>
            <person name="Zeng Q."/>
            <person name="Gargeya S."/>
            <person name="Fitzgerald M."/>
            <person name="Haas B."/>
            <person name="Abouelleil A."/>
            <person name="Alvarado L."/>
            <person name="Arachchi H.M."/>
            <person name="Berlin A.M."/>
            <person name="Chapman S.B."/>
            <person name="Dewar J."/>
            <person name="Goldberg J."/>
            <person name="Griggs A."/>
            <person name="Gujja S."/>
            <person name="Hansen M."/>
            <person name="Howarth C."/>
            <person name="Imamovic A."/>
            <person name="Larimer J."/>
            <person name="McCowan C."/>
            <person name="Murphy C."/>
            <person name="Neiman D."/>
            <person name="Pearson M."/>
            <person name="Priest M."/>
            <person name="Roberts A."/>
            <person name="Saif S."/>
            <person name="Shea T."/>
            <person name="Sisk P."/>
            <person name="Sykes S."/>
            <person name="Wortman J."/>
            <person name="Nusbaum C."/>
            <person name="Birren B."/>
        </authorList>
    </citation>
    <scope>NUCLEOTIDE SEQUENCE [LARGE SCALE GENOMIC DNA]</scope>
    <source>
        <strain evidence="1 2">90A8</strain>
    </source>
</reference>
<evidence type="ECO:0000313" key="2">
    <source>
        <dbReference type="Proteomes" id="UP000013085"/>
    </source>
</evidence>
<sequence>MKMAKLAAPRMTPKRLHRIPAVIITNITAICVRVVQASSISMVIRHGKSMACICSYPSIFMRTRIHPGPVSLISRTLDAWSIPSHWGHLRPNPRRIPIRGLFAAENPILLPHPALFHPKRRFHGIKIIWIQL</sequence>